<feature type="domain" description="HTH lysR-type" evidence="5">
    <location>
        <begin position="2"/>
        <end position="59"/>
    </location>
</feature>
<name>A0A545UJ41_9GAMM</name>
<keyword evidence="7" id="KW-1185">Reference proteome</keyword>
<organism evidence="6 7">
    <name type="scientific">Aliikangiella coralliicola</name>
    <dbReference type="NCBI Taxonomy" id="2592383"/>
    <lineage>
        <taxon>Bacteria</taxon>
        <taxon>Pseudomonadati</taxon>
        <taxon>Pseudomonadota</taxon>
        <taxon>Gammaproteobacteria</taxon>
        <taxon>Oceanospirillales</taxon>
        <taxon>Pleioneaceae</taxon>
        <taxon>Aliikangiella</taxon>
    </lineage>
</organism>
<dbReference type="InterPro" id="IPR036390">
    <property type="entry name" value="WH_DNA-bd_sf"/>
</dbReference>
<dbReference type="CDD" id="cd05466">
    <property type="entry name" value="PBP2_LTTR_substrate"/>
    <property type="match status" value="1"/>
</dbReference>
<dbReference type="AlphaFoldDB" id="A0A545UJ41"/>
<dbReference type="Pfam" id="PF00126">
    <property type="entry name" value="HTH_1"/>
    <property type="match status" value="1"/>
</dbReference>
<gene>
    <name evidence="6" type="ORF">FLL46_00950</name>
</gene>
<dbReference type="InterPro" id="IPR036388">
    <property type="entry name" value="WH-like_DNA-bd_sf"/>
</dbReference>
<comment type="similarity">
    <text evidence="1">Belongs to the LysR transcriptional regulatory family.</text>
</comment>
<dbReference type="PANTHER" id="PTHR30126">
    <property type="entry name" value="HTH-TYPE TRANSCRIPTIONAL REGULATOR"/>
    <property type="match status" value="1"/>
</dbReference>
<sequence length="298" mass="33076">MIDISDIRMIKVVTEVGSINRAAEILHMSQPTLSKKISRLEHKISMELFIRNSSGMVPTEAAKILLNEGKDIETKLTNVERRLELMANLVGGQIRIGVGPIVEQLLVPKILLDVVENKYQFRISLSTDSPSALIEQLKTSQIDLAIGPFQAKEVADEFTPVLEMSEELVAVVRGGHPLANQSQVSFDELKKHSFIAPHLPRKMGNQILDFVKTAEIKPKISCDNYVLAKTIISNSDYITIGPASLFHSELKNGSLVKISFPTKIMWHCNCIVKPEILTTPAVKEVVSIFAQYMSTVDS</sequence>
<keyword evidence="2" id="KW-0805">Transcription regulation</keyword>
<evidence type="ECO:0000259" key="5">
    <source>
        <dbReference type="PROSITE" id="PS50931"/>
    </source>
</evidence>
<keyword evidence="4" id="KW-0804">Transcription</keyword>
<dbReference type="PROSITE" id="PS50931">
    <property type="entry name" value="HTH_LYSR"/>
    <property type="match status" value="1"/>
</dbReference>
<dbReference type="GO" id="GO:0000976">
    <property type="term" value="F:transcription cis-regulatory region binding"/>
    <property type="evidence" value="ECO:0007669"/>
    <property type="project" value="TreeGrafter"/>
</dbReference>
<dbReference type="Gene3D" id="3.40.190.10">
    <property type="entry name" value="Periplasmic binding protein-like II"/>
    <property type="match status" value="2"/>
</dbReference>
<evidence type="ECO:0000256" key="2">
    <source>
        <dbReference type="ARBA" id="ARBA00023015"/>
    </source>
</evidence>
<comment type="caution">
    <text evidence="6">The sequence shown here is derived from an EMBL/GenBank/DDBJ whole genome shotgun (WGS) entry which is preliminary data.</text>
</comment>
<evidence type="ECO:0000313" key="7">
    <source>
        <dbReference type="Proteomes" id="UP000315439"/>
    </source>
</evidence>
<evidence type="ECO:0000256" key="4">
    <source>
        <dbReference type="ARBA" id="ARBA00023163"/>
    </source>
</evidence>
<dbReference type="SUPFAM" id="SSF46785">
    <property type="entry name" value="Winged helix' DNA-binding domain"/>
    <property type="match status" value="1"/>
</dbReference>
<evidence type="ECO:0000256" key="3">
    <source>
        <dbReference type="ARBA" id="ARBA00023125"/>
    </source>
</evidence>
<reference evidence="6 7" key="1">
    <citation type="submission" date="2019-07" db="EMBL/GenBank/DDBJ databases">
        <title>Draft genome for Aliikangiella sp. M105.</title>
        <authorList>
            <person name="Wang G."/>
        </authorList>
    </citation>
    <scope>NUCLEOTIDE SEQUENCE [LARGE SCALE GENOMIC DNA]</scope>
    <source>
        <strain evidence="6 7">M105</strain>
    </source>
</reference>
<dbReference type="PANTHER" id="PTHR30126:SF98">
    <property type="entry name" value="HTH-TYPE TRANSCRIPTIONAL ACTIVATOR BAUR"/>
    <property type="match status" value="1"/>
</dbReference>
<proteinExistence type="inferred from homology"/>
<dbReference type="EMBL" id="VIKS01000001">
    <property type="protein sequence ID" value="TQV89480.1"/>
    <property type="molecule type" value="Genomic_DNA"/>
</dbReference>
<dbReference type="InterPro" id="IPR000847">
    <property type="entry name" value="LysR_HTH_N"/>
</dbReference>
<dbReference type="OrthoDB" id="8850588at2"/>
<dbReference type="PRINTS" id="PR00039">
    <property type="entry name" value="HTHLYSR"/>
</dbReference>
<evidence type="ECO:0000256" key="1">
    <source>
        <dbReference type="ARBA" id="ARBA00009437"/>
    </source>
</evidence>
<dbReference type="InterPro" id="IPR005119">
    <property type="entry name" value="LysR_subst-bd"/>
</dbReference>
<keyword evidence="3" id="KW-0238">DNA-binding</keyword>
<dbReference type="Pfam" id="PF03466">
    <property type="entry name" value="LysR_substrate"/>
    <property type="match status" value="1"/>
</dbReference>
<protein>
    <submittedName>
        <fullName evidence="6">LysR family transcriptional regulator</fullName>
    </submittedName>
</protein>
<evidence type="ECO:0000313" key="6">
    <source>
        <dbReference type="EMBL" id="TQV89480.1"/>
    </source>
</evidence>
<dbReference type="Proteomes" id="UP000315439">
    <property type="component" value="Unassembled WGS sequence"/>
</dbReference>
<dbReference type="RefSeq" id="WP_142891544.1">
    <property type="nucleotide sequence ID" value="NZ_ML660160.1"/>
</dbReference>
<dbReference type="Gene3D" id="1.10.10.10">
    <property type="entry name" value="Winged helix-like DNA-binding domain superfamily/Winged helix DNA-binding domain"/>
    <property type="match status" value="1"/>
</dbReference>
<accession>A0A545UJ41</accession>
<dbReference type="GO" id="GO:0003700">
    <property type="term" value="F:DNA-binding transcription factor activity"/>
    <property type="evidence" value="ECO:0007669"/>
    <property type="project" value="InterPro"/>
</dbReference>
<dbReference type="SUPFAM" id="SSF53850">
    <property type="entry name" value="Periplasmic binding protein-like II"/>
    <property type="match status" value="1"/>
</dbReference>